<dbReference type="InterPro" id="IPR017850">
    <property type="entry name" value="Alkaline_phosphatase_core_sf"/>
</dbReference>
<dbReference type="Pfam" id="PF00884">
    <property type="entry name" value="Sulfatase"/>
    <property type="match status" value="1"/>
</dbReference>
<reference evidence="11 12" key="1">
    <citation type="submission" date="2017-04" db="EMBL/GenBank/DDBJ databases">
        <title>Complete genome sequence of the Campylobacter cuniculorum type strain LMG24588.</title>
        <authorList>
            <person name="Miller W.G."/>
            <person name="Yee E."/>
            <person name="Revez J."/>
            <person name="Bono J.L."/>
            <person name="Rossi M."/>
        </authorList>
    </citation>
    <scope>NUCLEOTIDE SEQUENCE [LARGE SCALE GENOMIC DNA]</scope>
    <source>
        <strain evidence="11 12">LMG 24588</strain>
    </source>
</reference>
<feature type="transmembrane region" description="Helical" evidence="8">
    <location>
        <begin position="107"/>
        <end position="128"/>
    </location>
</feature>
<evidence type="ECO:0000256" key="2">
    <source>
        <dbReference type="ARBA" id="ARBA00022475"/>
    </source>
</evidence>
<keyword evidence="5 8" id="KW-0812">Transmembrane</keyword>
<dbReference type="InterPro" id="IPR058130">
    <property type="entry name" value="PEA_transf_C"/>
</dbReference>
<dbReference type="GO" id="GO:0009244">
    <property type="term" value="P:lipopolysaccharide core region biosynthetic process"/>
    <property type="evidence" value="ECO:0007669"/>
    <property type="project" value="TreeGrafter"/>
</dbReference>
<evidence type="ECO:0000256" key="6">
    <source>
        <dbReference type="ARBA" id="ARBA00022989"/>
    </source>
</evidence>
<evidence type="ECO:0000313" key="11">
    <source>
        <dbReference type="EMBL" id="ARJ57181.1"/>
    </source>
</evidence>
<proteinExistence type="predicted"/>
<evidence type="ECO:0000256" key="1">
    <source>
        <dbReference type="ARBA" id="ARBA00004429"/>
    </source>
</evidence>
<dbReference type="EMBL" id="CP020867">
    <property type="protein sequence ID" value="ARJ57181.1"/>
    <property type="molecule type" value="Genomic_DNA"/>
</dbReference>
<keyword evidence="7 8" id="KW-0472">Membrane</keyword>
<dbReference type="InterPro" id="IPR040423">
    <property type="entry name" value="PEA_transferase"/>
</dbReference>
<evidence type="ECO:0000256" key="7">
    <source>
        <dbReference type="ARBA" id="ARBA00023136"/>
    </source>
</evidence>
<keyword evidence="6 8" id="KW-1133">Transmembrane helix</keyword>
<dbReference type="CDD" id="cd16017">
    <property type="entry name" value="LptA"/>
    <property type="match status" value="1"/>
</dbReference>
<dbReference type="PANTHER" id="PTHR30443:SF0">
    <property type="entry name" value="PHOSPHOETHANOLAMINE TRANSFERASE EPTA"/>
    <property type="match status" value="1"/>
</dbReference>
<sequence length="509" mass="59541">MLQLSWFQFTLLNSILITLLNFNLFAFAYKNLESFWLVLGFIFGYFALIHMILSLIFVKYFSKFFSIFFIFCASLSAYFMYFYGILIDTDMVQNVAQVDMKEIKDLLNARLLVVIFLIFLFCILVFKIRIVTQKSILKQMGIKFLNVFLSLVLFLMIFLPLTKTYIPFFRNHKEIRMFNVPFYQIYALLRYYERFLKPKPEFKILSYDAFKEDNTTKKLLILVVGETARAQNYSLGTYKNNDTNAYTKKDKVVFFSHFYSCGTSTAISLPCMFSVNKRKDFSSKEFAENALDFLQKTGVNVSWYDNNSGGCKGVCDRIADKKFFDANYDEILLKELESKLQNLGTQNIIVLHLQGSHGPTYYKRYPENFKHFTPTCDTNKLELCSHEALINTYDNTLLYTDYILSQIIALLRDKKDYESAMIYLSDHGESLGENGIYLHSMPYAIAPKNQIHIPFIFWSNHSSLNEKLSQKKDLEFSQDNLFSTLLGYFGVWSSFYENELDLFSSKENP</sequence>
<feature type="transmembrane region" description="Helical" evidence="8">
    <location>
        <begin position="7"/>
        <end position="29"/>
    </location>
</feature>
<evidence type="ECO:0000259" key="10">
    <source>
        <dbReference type="Pfam" id="PF08019"/>
    </source>
</evidence>
<dbReference type="GO" id="GO:0005886">
    <property type="term" value="C:plasma membrane"/>
    <property type="evidence" value="ECO:0007669"/>
    <property type="project" value="UniProtKB-SubCell"/>
</dbReference>
<name>A0A1W6BYK5_9BACT</name>
<evidence type="ECO:0000313" key="12">
    <source>
        <dbReference type="Proteomes" id="UP000192902"/>
    </source>
</evidence>
<keyword evidence="3" id="KW-0997">Cell inner membrane</keyword>
<dbReference type="eggNOG" id="COG2194">
    <property type="taxonomic scope" value="Bacteria"/>
</dbReference>
<dbReference type="SUPFAM" id="SSF53649">
    <property type="entry name" value="Alkaline phosphatase-like"/>
    <property type="match status" value="1"/>
</dbReference>
<feature type="domain" description="Phosphoethanolamine transferase N-terminal" evidence="10">
    <location>
        <begin position="46"/>
        <end position="193"/>
    </location>
</feature>
<accession>A0A1W6BYK5</accession>
<feature type="transmembrane region" description="Helical" evidence="8">
    <location>
        <begin position="140"/>
        <end position="161"/>
    </location>
</feature>
<evidence type="ECO:0000256" key="4">
    <source>
        <dbReference type="ARBA" id="ARBA00022679"/>
    </source>
</evidence>
<dbReference type="NCBIfam" id="NF028537">
    <property type="entry name" value="P_eth_NH2_trans"/>
    <property type="match status" value="1"/>
</dbReference>
<evidence type="ECO:0000256" key="3">
    <source>
        <dbReference type="ARBA" id="ARBA00022519"/>
    </source>
</evidence>
<feature type="transmembrane region" description="Helical" evidence="8">
    <location>
        <begin position="35"/>
        <end position="58"/>
    </location>
</feature>
<evidence type="ECO:0000256" key="8">
    <source>
        <dbReference type="SAM" id="Phobius"/>
    </source>
</evidence>
<dbReference type="OrthoDB" id="9786870at2"/>
<feature type="domain" description="Sulfatase N-terminal" evidence="9">
    <location>
        <begin position="219"/>
        <end position="491"/>
    </location>
</feature>
<dbReference type="KEGG" id="ccun:CCUN_1601"/>
<feature type="transmembrane region" description="Helical" evidence="8">
    <location>
        <begin position="65"/>
        <end position="87"/>
    </location>
</feature>
<organism evidence="11 12">
    <name type="scientific">Campylobacter cuniculorum DSM 23162 = LMG 24588</name>
    <dbReference type="NCBI Taxonomy" id="1121267"/>
    <lineage>
        <taxon>Bacteria</taxon>
        <taxon>Pseudomonadati</taxon>
        <taxon>Campylobacterota</taxon>
        <taxon>Epsilonproteobacteria</taxon>
        <taxon>Campylobacterales</taxon>
        <taxon>Campylobacteraceae</taxon>
        <taxon>Campylobacter</taxon>
    </lineage>
</organism>
<dbReference type="Pfam" id="PF08019">
    <property type="entry name" value="EptA_B_N"/>
    <property type="match status" value="1"/>
</dbReference>
<dbReference type="InterPro" id="IPR012549">
    <property type="entry name" value="EptA-like_N"/>
</dbReference>
<keyword evidence="2" id="KW-1003">Cell membrane</keyword>
<comment type="subcellular location">
    <subcellularLocation>
        <location evidence="1">Cell inner membrane</location>
        <topology evidence="1">Multi-pass membrane protein</topology>
    </subcellularLocation>
</comment>
<dbReference type="AlphaFoldDB" id="A0A1W6BYK5"/>
<dbReference type="GO" id="GO:0016776">
    <property type="term" value="F:phosphotransferase activity, phosphate group as acceptor"/>
    <property type="evidence" value="ECO:0007669"/>
    <property type="project" value="TreeGrafter"/>
</dbReference>
<dbReference type="Gene3D" id="3.40.720.10">
    <property type="entry name" value="Alkaline Phosphatase, subunit A"/>
    <property type="match status" value="1"/>
</dbReference>
<dbReference type="InterPro" id="IPR000917">
    <property type="entry name" value="Sulfatase_N"/>
</dbReference>
<evidence type="ECO:0000256" key="5">
    <source>
        <dbReference type="ARBA" id="ARBA00022692"/>
    </source>
</evidence>
<gene>
    <name evidence="11" type="primary">eptC</name>
    <name evidence="11" type="ORF">CCUN_1601</name>
</gene>
<protein>
    <submittedName>
        <fullName evidence="11">Phosphoethanolamine transferase</fullName>
    </submittedName>
</protein>
<dbReference type="PANTHER" id="PTHR30443">
    <property type="entry name" value="INNER MEMBRANE PROTEIN"/>
    <property type="match status" value="1"/>
</dbReference>
<evidence type="ECO:0000259" key="9">
    <source>
        <dbReference type="Pfam" id="PF00884"/>
    </source>
</evidence>
<keyword evidence="4 11" id="KW-0808">Transferase</keyword>
<dbReference type="Proteomes" id="UP000192902">
    <property type="component" value="Chromosome"/>
</dbReference>
<dbReference type="STRING" id="1121267.CCUN_1601"/>
<dbReference type="RefSeq" id="WP_027305777.1">
    <property type="nucleotide sequence ID" value="NZ_CP020867.1"/>
</dbReference>